<feature type="compositionally biased region" description="Low complexity" evidence="1">
    <location>
        <begin position="164"/>
        <end position="173"/>
    </location>
</feature>
<feature type="region of interest" description="Disordered" evidence="1">
    <location>
        <begin position="382"/>
        <end position="401"/>
    </location>
</feature>
<dbReference type="AlphaFoldDB" id="G0S004"/>
<dbReference type="PANTHER" id="PTHR10502">
    <property type="entry name" value="ANNEXIN"/>
    <property type="match status" value="1"/>
</dbReference>
<organism evidence="3">
    <name type="scientific">Chaetomium thermophilum (strain DSM 1495 / CBS 144.50 / IMI 039719)</name>
    <name type="common">Thermochaetoides thermophila</name>
    <dbReference type="NCBI Taxonomy" id="759272"/>
    <lineage>
        <taxon>Eukaryota</taxon>
        <taxon>Fungi</taxon>
        <taxon>Dikarya</taxon>
        <taxon>Ascomycota</taxon>
        <taxon>Pezizomycotina</taxon>
        <taxon>Sordariomycetes</taxon>
        <taxon>Sordariomycetidae</taxon>
        <taxon>Sordariales</taxon>
        <taxon>Chaetomiaceae</taxon>
        <taxon>Thermochaetoides</taxon>
    </lineage>
</organism>
<dbReference type="GO" id="GO:0012506">
    <property type="term" value="C:vesicle membrane"/>
    <property type="evidence" value="ECO:0007669"/>
    <property type="project" value="TreeGrafter"/>
</dbReference>
<dbReference type="eggNOG" id="KOG0819">
    <property type="taxonomic scope" value="Eukaryota"/>
</dbReference>
<accession>G0S004</accession>
<dbReference type="InterPro" id="IPR037104">
    <property type="entry name" value="Annexin_sf"/>
</dbReference>
<dbReference type="Gene3D" id="1.10.220.10">
    <property type="entry name" value="Annexin"/>
    <property type="match status" value="3"/>
</dbReference>
<protein>
    <submittedName>
        <fullName evidence="2">Putative calcium-dependent phospholipid binding protein</fullName>
    </submittedName>
</protein>
<proteinExistence type="predicted"/>
<dbReference type="GeneID" id="18254864"/>
<dbReference type="GO" id="GO:0001786">
    <property type="term" value="F:phosphatidylserine binding"/>
    <property type="evidence" value="ECO:0007669"/>
    <property type="project" value="TreeGrafter"/>
</dbReference>
<feature type="compositionally biased region" description="Basic and acidic residues" evidence="1">
    <location>
        <begin position="176"/>
        <end position="193"/>
    </location>
</feature>
<dbReference type="PANTHER" id="PTHR10502:SF107">
    <property type="entry name" value="ANNEXIN ANXC4 (AFU_ORTHOLOGUE AFUA_3G07020)"/>
    <property type="match status" value="1"/>
</dbReference>
<evidence type="ECO:0000313" key="3">
    <source>
        <dbReference type="Proteomes" id="UP000008066"/>
    </source>
</evidence>
<dbReference type="OMA" id="ARMPNEI"/>
<feature type="region of interest" description="Disordered" evidence="1">
    <location>
        <begin position="1"/>
        <end position="109"/>
    </location>
</feature>
<sequence length="726" mass="82527">MSLQVDDSGHRPSRSHSPGFRYIDELERIERDTRDNRSRDRDSDRERERDRDRSRDHSRDHSRGDHAYTRDYNDYDYRSRPPPSPRAASAVADTLPPYPVTSGSFQDPSMTSVAYEYDRLTRWPGARDGDDDDDDDAYYETRRRATDYVYDPRDSRDRVGDGSYGSFGSFGSSPRHSRDSLFGRLDREAEKERERRRRKEKLEEDLAYGELPGPSRRERERVDTPPSPPTPPAPGTEAYAYAYSKPHDYGRPEDPRASGSRTNTPGPRDSGSKLGHGVGLSVSPPSPALRPVPLKSAMKQRDPSPQPPTARMSNLTLQIPGHHRTGSSSLSASSAPASPLMEAYHGTYQSMSPMPSPMLLPTSPGGQIAEPISPLASDIDEAEALSPGGNGSIKKKRTRRARFHDPVDDALRLAKALKGRERDPDTEPLIEILPGLTHEEVMALRAEYKKLVKTAPENKGVNVAKHIRMRLKDKDEQLMKACYTTALGRWESEGYWASFWYHGDKTRRELLIEALMGRTNEEIRKIKAGFRDKKYGDDLECCLRTELKEDKFKKAVMWVLEESRMEEVDRNGQPLPIDYDRVADDVQRLREVIKREKGGETLMLSIVLRRSDAHLREVLRVYKETYKGANFAKDALKKSGNLVGEVLAHVLNGIINKPLRDAMLLHHALTASRRDPLRKELVTSRLVRYHWDARHMALVRRAYREHYGHELVDAVRDATSVINDVC</sequence>
<dbReference type="GO" id="GO:0005544">
    <property type="term" value="F:calcium-dependent phospholipid binding"/>
    <property type="evidence" value="ECO:0007669"/>
    <property type="project" value="InterPro"/>
</dbReference>
<name>G0S004_CHATD</name>
<feature type="compositionally biased region" description="Pro residues" evidence="1">
    <location>
        <begin position="225"/>
        <end position="234"/>
    </location>
</feature>
<dbReference type="GO" id="GO:0005886">
    <property type="term" value="C:plasma membrane"/>
    <property type="evidence" value="ECO:0007669"/>
    <property type="project" value="TreeGrafter"/>
</dbReference>
<dbReference type="GO" id="GO:0005509">
    <property type="term" value="F:calcium ion binding"/>
    <property type="evidence" value="ECO:0007669"/>
    <property type="project" value="InterPro"/>
</dbReference>
<dbReference type="KEGG" id="cthr:CTHT_0008260"/>
<dbReference type="RefSeq" id="XP_006691356.1">
    <property type="nucleotide sequence ID" value="XM_006691293.1"/>
</dbReference>
<dbReference type="GO" id="GO:0005634">
    <property type="term" value="C:nucleus"/>
    <property type="evidence" value="ECO:0007669"/>
    <property type="project" value="TreeGrafter"/>
</dbReference>
<evidence type="ECO:0000256" key="1">
    <source>
        <dbReference type="SAM" id="MobiDB-lite"/>
    </source>
</evidence>
<feature type="region of interest" description="Disordered" evidence="1">
    <location>
        <begin position="121"/>
        <end position="313"/>
    </location>
</feature>
<dbReference type="HOGENOM" id="CLU_012466_1_0_1"/>
<evidence type="ECO:0000313" key="2">
    <source>
        <dbReference type="EMBL" id="EGS23165.1"/>
    </source>
</evidence>
<dbReference type="Proteomes" id="UP000008066">
    <property type="component" value="Unassembled WGS sequence"/>
</dbReference>
<dbReference type="SUPFAM" id="SSF47874">
    <property type="entry name" value="Annexin"/>
    <property type="match status" value="1"/>
</dbReference>
<feature type="compositionally biased region" description="Acidic residues" evidence="1">
    <location>
        <begin position="129"/>
        <end position="138"/>
    </location>
</feature>
<dbReference type="GO" id="GO:0005737">
    <property type="term" value="C:cytoplasm"/>
    <property type="evidence" value="ECO:0007669"/>
    <property type="project" value="TreeGrafter"/>
</dbReference>
<feature type="compositionally biased region" description="Basic and acidic residues" evidence="1">
    <location>
        <begin position="22"/>
        <end position="79"/>
    </location>
</feature>
<dbReference type="OrthoDB" id="2134400at2759"/>
<dbReference type="EMBL" id="GL988037">
    <property type="protein sequence ID" value="EGS23165.1"/>
    <property type="molecule type" value="Genomic_DNA"/>
</dbReference>
<reference evidence="2 3" key="1">
    <citation type="journal article" date="2011" name="Cell">
        <title>Insight into structure and assembly of the nuclear pore complex by utilizing the genome of a eukaryotic thermophile.</title>
        <authorList>
            <person name="Amlacher S."/>
            <person name="Sarges P."/>
            <person name="Flemming D."/>
            <person name="van Noort V."/>
            <person name="Kunze R."/>
            <person name="Devos D.P."/>
            <person name="Arumugam M."/>
            <person name="Bork P."/>
            <person name="Hurt E."/>
        </authorList>
    </citation>
    <scope>NUCLEOTIDE SEQUENCE [LARGE SCALE GENOMIC DNA]</scope>
    <source>
        <strain evidence="3">DSM 1495 / CBS 144.50 / IMI 039719</strain>
    </source>
</reference>
<feature type="compositionally biased region" description="Basic and acidic residues" evidence="1">
    <location>
        <begin position="245"/>
        <end position="256"/>
    </location>
</feature>
<feature type="compositionally biased region" description="Basic and acidic residues" evidence="1">
    <location>
        <begin position="139"/>
        <end position="160"/>
    </location>
</feature>
<gene>
    <name evidence="2" type="ORF">CTHT_0008260</name>
</gene>
<keyword evidence="3" id="KW-1185">Reference proteome</keyword>